<dbReference type="Gene3D" id="3.40.50.720">
    <property type="entry name" value="NAD(P)-binding Rossmann-like Domain"/>
    <property type="match status" value="1"/>
</dbReference>
<dbReference type="PANTHER" id="PTHR24321">
    <property type="entry name" value="DEHYDROGENASES, SHORT CHAIN"/>
    <property type="match status" value="1"/>
</dbReference>
<dbReference type="PANTHER" id="PTHR24321:SF8">
    <property type="entry name" value="ESTRADIOL 17-BETA-DEHYDROGENASE 8-RELATED"/>
    <property type="match status" value="1"/>
</dbReference>
<dbReference type="InterPro" id="IPR020904">
    <property type="entry name" value="Sc_DH/Rdtase_CS"/>
</dbReference>
<evidence type="ECO:0000256" key="2">
    <source>
        <dbReference type="ARBA" id="ARBA00022857"/>
    </source>
</evidence>
<dbReference type="OrthoDB" id="5840532at2759"/>
<dbReference type="GO" id="GO:0016491">
    <property type="term" value="F:oxidoreductase activity"/>
    <property type="evidence" value="ECO:0007669"/>
    <property type="project" value="UniProtKB-KW"/>
</dbReference>
<evidence type="ECO:0000256" key="3">
    <source>
        <dbReference type="ARBA" id="ARBA00023002"/>
    </source>
</evidence>
<evidence type="ECO:0000256" key="1">
    <source>
        <dbReference type="ARBA" id="ARBA00006484"/>
    </source>
</evidence>
<evidence type="ECO:0000313" key="4">
    <source>
        <dbReference type="EMBL" id="CZS88494.1"/>
    </source>
</evidence>
<dbReference type="CDD" id="cd05233">
    <property type="entry name" value="SDR_c"/>
    <property type="match status" value="1"/>
</dbReference>
<dbReference type="SUPFAM" id="SSF51735">
    <property type="entry name" value="NAD(P)-binding Rossmann-fold domains"/>
    <property type="match status" value="1"/>
</dbReference>
<gene>
    <name evidence="4" type="ORF">RAG0_00234</name>
</gene>
<dbReference type="EMBL" id="FJUX01000001">
    <property type="protein sequence ID" value="CZS88494.1"/>
    <property type="molecule type" value="Genomic_DNA"/>
</dbReference>
<organism evidence="4 5">
    <name type="scientific">Rhynchosporium agropyri</name>
    <dbReference type="NCBI Taxonomy" id="914238"/>
    <lineage>
        <taxon>Eukaryota</taxon>
        <taxon>Fungi</taxon>
        <taxon>Dikarya</taxon>
        <taxon>Ascomycota</taxon>
        <taxon>Pezizomycotina</taxon>
        <taxon>Leotiomycetes</taxon>
        <taxon>Helotiales</taxon>
        <taxon>Ploettnerulaceae</taxon>
        <taxon>Rhynchosporium</taxon>
    </lineage>
</organism>
<dbReference type="AlphaFoldDB" id="A0A1E1JW65"/>
<accession>A0A1E1JW65</accession>
<dbReference type="PROSITE" id="PS00061">
    <property type="entry name" value="ADH_SHORT"/>
    <property type="match status" value="1"/>
</dbReference>
<proteinExistence type="inferred from homology"/>
<dbReference type="Proteomes" id="UP000178912">
    <property type="component" value="Unassembled WGS sequence"/>
</dbReference>
<dbReference type="Pfam" id="PF13561">
    <property type="entry name" value="adh_short_C2"/>
    <property type="match status" value="1"/>
</dbReference>
<dbReference type="InterPro" id="IPR036291">
    <property type="entry name" value="NAD(P)-bd_dom_sf"/>
</dbReference>
<keyword evidence="3" id="KW-0560">Oxidoreductase</keyword>
<comment type="similarity">
    <text evidence="1">Belongs to the short-chain dehydrogenases/reductases (SDR) family.</text>
</comment>
<reference evidence="5" key="1">
    <citation type="submission" date="2016-03" db="EMBL/GenBank/DDBJ databases">
        <authorList>
            <person name="Guldener U."/>
        </authorList>
    </citation>
    <scope>NUCLEOTIDE SEQUENCE [LARGE SCALE GENOMIC DNA]</scope>
    <source>
        <strain evidence="5">04CH-RAC-A.6.1</strain>
    </source>
</reference>
<keyword evidence="2" id="KW-0521">NADP</keyword>
<protein>
    <submittedName>
        <fullName evidence="4">Uncharacterized protein</fullName>
    </submittedName>
</protein>
<dbReference type="Pfam" id="PF00106">
    <property type="entry name" value="adh_short"/>
    <property type="match status" value="1"/>
</dbReference>
<sequence>MIKQDPIVAQETNRSQTLGRGSIVNVCSTASIRGPPGSVEYNASKFAATGITNTAHTFRHACFCRQRVRACQVILTFFPTANEYGASQIRINAVCPRPIETPLLERSIAAILVTNIRTATADLTSLNRVGDVDEVADTILFSSQFSWKLCAWNLYNCRWRILE</sequence>
<name>A0A1E1JW65_9HELO</name>
<dbReference type="PRINTS" id="PR00081">
    <property type="entry name" value="GDHRDH"/>
</dbReference>
<evidence type="ECO:0000313" key="5">
    <source>
        <dbReference type="Proteomes" id="UP000178912"/>
    </source>
</evidence>
<dbReference type="InterPro" id="IPR002347">
    <property type="entry name" value="SDR_fam"/>
</dbReference>
<keyword evidence="5" id="KW-1185">Reference proteome</keyword>